<dbReference type="EMBL" id="JAVXUP010000964">
    <property type="protein sequence ID" value="KAK3017985.1"/>
    <property type="molecule type" value="Genomic_DNA"/>
</dbReference>
<evidence type="ECO:0000256" key="3">
    <source>
        <dbReference type="ARBA" id="ARBA00022801"/>
    </source>
</evidence>
<evidence type="ECO:0000256" key="5">
    <source>
        <dbReference type="ARBA" id="ARBA00051067"/>
    </source>
</evidence>
<comment type="catalytic activity">
    <reaction evidence="5">
        <text>an epoxide + H2O = an ethanediol</text>
        <dbReference type="Rhea" id="RHEA:19037"/>
        <dbReference type="ChEBI" id="CHEBI:15377"/>
        <dbReference type="ChEBI" id="CHEBI:32955"/>
        <dbReference type="ChEBI" id="CHEBI:140594"/>
        <dbReference type="EC" id="3.3.2.10"/>
    </reaction>
    <physiologicalReaction direction="left-to-right" evidence="5">
        <dbReference type="Rhea" id="RHEA:19038"/>
    </physiologicalReaction>
</comment>
<keyword evidence="3" id="KW-0378">Hydrolase</keyword>
<dbReference type="InterPro" id="IPR000639">
    <property type="entry name" value="Epox_hydrolase-like"/>
</dbReference>
<dbReference type="PRINTS" id="PR00412">
    <property type="entry name" value="EPOXHYDRLASE"/>
</dbReference>
<comment type="catalytic activity">
    <reaction evidence="7">
        <text>(24S)-24,25-epoxycucurbitadienol + H2O = (24R)-24,25-dihydroxycucurbitadienol</text>
        <dbReference type="Rhea" id="RHEA:81855"/>
        <dbReference type="ChEBI" id="CHEBI:15377"/>
        <dbReference type="ChEBI" id="CHEBI:229949"/>
        <dbReference type="ChEBI" id="CHEBI:229950"/>
    </reaction>
    <physiologicalReaction direction="left-to-right" evidence="7">
        <dbReference type="Rhea" id="RHEA:81856"/>
    </physiologicalReaction>
</comment>
<comment type="caution">
    <text evidence="9">The sequence shown here is derived from an EMBL/GenBank/DDBJ whole genome shotgun (WGS) entry which is preliminary data.</text>
</comment>
<dbReference type="Proteomes" id="UP001188597">
    <property type="component" value="Unassembled WGS sequence"/>
</dbReference>
<dbReference type="GO" id="GO:0004301">
    <property type="term" value="F:epoxide hydrolase activity"/>
    <property type="evidence" value="ECO:0007669"/>
    <property type="project" value="UniProtKB-EC"/>
</dbReference>
<gene>
    <name evidence="9" type="ORF">RJ639_002742</name>
</gene>
<reference evidence="9" key="1">
    <citation type="submission" date="2022-12" db="EMBL/GenBank/DDBJ databases">
        <title>Draft genome assemblies for two species of Escallonia (Escalloniales).</title>
        <authorList>
            <person name="Chanderbali A."/>
            <person name="Dervinis C."/>
            <person name="Anghel I."/>
            <person name="Soltis D."/>
            <person name="Soltis P."/>
            <person name="Zapata F."/>
        </authorList>
    </citation>
    <scope>NUCLEOTIDE SEQUENCE</scope>
    <source>
        <strain evidence="9">UCBG64.0493</strain>
        <tissue evidence="9">Leaf</tissue>
    </source>
</reference>
<protein>
    <recommendedName>
        <fullName evidence="2">soluble epoxide hydrolase</fullName>
        <ecNumber evidence="2">3.3.2.10</ecNumber>
    </recommendedName>
</protein>
<dbReference type="Gene3D" id="3.40.50.1820">
    <property type="entry name" value="alpha/beta hydrolase"/>
    <property type="match status" value="4"/>
</dbReference>
<dbReference type="EC" id="3.3.2.10" evidence="2"/>
<dbReference type="FunFam" id="3.40.50.1820:FF:000161">
    <property type="entry name" value="Epoxide hydrolase"/>
    <property type="match status" value="1"/>
</dbReference>
<organism evidence="9 10">
    <name type="scientific">Escallonia herrerae</name>
    <dbReference type="NCBI Taxonomy" id="1293975"/>
    <lineage>
        <taxon>Eukaryota</taxon>
        <taxon>Viridiplantae</taxon>
        <taxon>Streptophyta</taxon>
        <taxon>Embryophyta</taxon>
        <taxon>Tracheophyta</taxon>
        <taxon>Spermatophyta</taxon>
        <taxon>Magnoliopsida</taxon>
        <taxon>eudicotyledons</taxon>
        <taxon>Gunneridae</taxon>
        <taxon>Pentapetalae</taxon>
        <taxon>asterids</taxon>
        <taxon>campanulids</taxon>
        <taxon>Escalloniales</taxon>
        <taxon>Escalloniaceae</taxon>
        <taxon>Escallonia</taxon>
    </lineage>
</organism>
<feature type="domain" description="AB hydrolase-1" evidence="8">
    <location>
        <begin position="13"/>
        <end position="80"/>
    </location>
</feature>
<dbReference type="SUPFAM" id="SSF53474">
    <property type="entry name" value="alpha/beta-Hydrolases"/>
    <property type="match status" value="3"/>
</dbReference>
<proteinExistence type="inferred from homology"/>
<evidence type="ECO:0000259" key="8">
    <source>
        <dbReference type="Pfam" id="PF00561"/>
    </source>
</evidence>
<evidence type="ECO:0000313" key="9">
    <source>
        <dbReference type="EMBL" id="KAK3017985.1"/>
    </source>
</evidence>
<dbReference type="InterPro" id="IPR029058">
    <property type="entry name" value="AB_hydrolase_fold"/>
</dbReference>
<sequence length="724" mass="80875">MEAIEHKTKGEGPLILFLHGFPELWYSWRHQMLHAAASGYRAVAPDLRGYEDTSGPPVGDAAKFTTLHVVGDLTALLDAVAGKEEKEPGDIEAVFAQTDAKTVLRKFLTFRDPSPFYFPKGKACGDLFGAPIILPSWLSEEDLDYYAGKFVHTGLPNQIKETIFTSNHKTTEMEGIEHKMVSVKGVDMHIAEKGTSPVPPRLPLALSQGSGELECCEYAKGPTSSPAQTFRALYGDDHYISRFQILPGEIEAELAPLGTERVVKKFLTFRTPGQLYFPEDKGFGDSPDTPIVLPSWLSQQDVAYFTSIFEKTGFTGGVNYYRALDLSWELTAPWTGAQVRVPTKFIIGDLDLTYHIPGAKEYIHNGGFQKDVPSLEEVVVEVCNDDYGRGSNCEPPAREREREMEGIEHKMVRVNGLDMHVAEKGQGPLVLFLHGFPELWYSWRHQIVYMAAHGYRAVAPDMRGYGDTTGAPLGDITKFTTLHLAGDMVALIDAIAPEEDKVFVVGHDWGALVAWQLCLCRPDRVKALVNLSVMYLPRDPTRLLAQTFRDLYGDDHYISRFQEPGEIEAELAPLGTERVVKKFLTFRTPGPLYFPKGKGFGDSPDTPIILPSWLTEEDVDYFTSKFEKTGFTGGVNYYRALDLSWELTAPWTGATVTVPTKFVVGDLDLTYHITGAQEYIHNGAFHKDVPLLEEVVVMEGVAHFINQEKPDEISKHIHDFLKKF</sequence>
<accession>A0AA89AWH8</accession>
<comment type="pathway">
    <text evidence="1">Secondary metabolite biosynthesis; terpenoid biosynthesis.</text>
</comment>
<keyword evidence="10" id="KW-1185">Reference proteome</keyword>
<evidence type="ECO:0000256" key="2">
    <source>
        <dbReference type="ARBA" id="ARBA00013006"/>
    </source>
</evidence>
<name>A0AA89AWH8_9ASTE</name>
<dbReference type="PRINTS" id="PR00111">
    <property type="entry name" value="ABHYDROLASE"/>
</dbReference>
<dbReference type="Pfam" id="PF00561">
    <property type="entry name" value="Abhydrolase_1"/>
    <property type="match status" value="2"/>
</dbReference>
<dbReference type="AlphaFoldDB" id="A0AA89AWH8"/>
<dbReference type="InterPro" id="IPR000073">
    <property type="entry name" value="AB_hydrolase_1"/>
</dbReference>
<evidence type="ECO:0000256" key="1">
    <source>
        <dbReference type="ARBA" id="ARBA00004721"/>
    </source>
</evidence>
<dbReference type="PANTHER" id="PTHR43329">
    <property type="entry name" value="EPOXIDE HYDROLASE"/>
    <property type="match status" value="1"/>
</dbReference>
<comment type="similarity">
    <text evidence="4">Belongs to the AB hydrolase superfamily. Epoxide hydrolase family.</text>
</comment>
<evidence type="ECO:0000256" key="7">
    <source>
        <dbReference type="ARBA" id="ARBA00093212"/>
    </source>
</evidence>
<evidence type="ECO:0000313" key="10">
    <source>
        <dbReference type="Proteomes" id="UP001188597"/>
    </source>
</evidence>
<feature type="domain" description="AB hydrolase-1" evidence="8">
    <location>
        <begin position="428"/>
        <end position="535"/>
    </location>
</feature>
<comment type="function">
    <text evidence="6">Epoxide hydrolase involved in the biosynthesis of cucurbitacin and mogroside tetracyclic triterpene natural products (e.g. siamenoside I and mogrosides IV, V and VI). Cucurbitacins have cytotoxic properties and exhibit deterrent taste as a defense barrier against herbivores. Mogrosides are nonsugar highly oxygenated compounds used as high-intensity zero-calorie sweeteners; they also possess pharmacological properties such as regulating immunity, lowering blood sugar and lipid levels, protecting the liver, and acting as antioxidants and antitumor agents. Catalyzes the hydrolysis of aromatic epoxide-containing substrates, such as the conversion of 24,25-epoxycucurbitadienol to 24,25-dihydroxycucurbitadienol.</text>
</comment>
<evidence type="ECO:0000256" key="6">
    <source>
        <dbReference type="ARBA" id="ARBA00058358"/>
    </source>
</evidence>
<evidence type="ECO:0000256" key="4">
    <source>
        <dbReference type="ARBA" id="ARBA00038334"/>
    </source>
</evidence>